<protein>
    <submittedName>
        <fullName evidence="1">Uncharacterized protein</fullName>
    </submittedName>
</protein>
<keyword evidence="2" id="KW-1185">Reference proteome</keyword>
<sequence>MGIHTLLDIRTHDGDFHAEIKLRHNSGLQKNDSWNSRLCSRNADLGYAARMACGERRKWKAGKEAFNGFVRNDRMLRDQIKSGNGFDYDKSISHPTLRQSSVVWQAWNDASFVYSIAVEDEVTLHGRIARGCQTIRTKPDIFERVRTSIRRRNEQKPVVWQTVGNLNTSCKDTGFIVTAVYCSVFTSEAYSIRCTPPSHTTYTACAVNLTILVAIPRNLVITKALCIPRVYRTTRPTPLHFVYIFTVPKRDALLYS</sequence>
<reference evidence="1 2" key="1">
    <citation type="journal article" date="2022" name="Allergy">
        <title>Genome assembly and annotation of Periplaneta americana reveal a comprehensive cockroach allergen profile.</title>
        <authorList>
            <person name="Wang L."/>
            <person name="Xiong Q."/>
            <person name="Saelim N."/>
            <person name="Wang L."/>
            <person name="Nong W."/>
            <person name="Wan A.T."/>
            <person name="Shi M."/>
            <person name="Liu X."/>
            <person name="Cao Q."/>
            <person name="Hui J.H.L."/>
            <person name="Sookrung N."/>
            <person name="Leung T.F."/>
            <person name="Tungtrongchitr A."/>
            <person name="Tsui S.K.W."/>
        </authorList>
    </citation>
    <scope>NUCLEOTIDE SEQUENCE [LARGE SCALE GENOMIC DNA]</scope>
    <source>
        <strain evidence="1">PWHHKU_190912</strain>
    </source>
</reference>
<evidence type="ECO:0000313" key="1">
    <source>
        <dbReference type="EMBL" id="KAJ4450265.1"/>
    </source>
</evidence>
<comment type="caution">
    <text evidence="1">The sequence shown here is derived from an EMBL/GenBank/DDBJ whole genome shotgun (WGS) entry which is preliminary data.</text>
</comment>
<proteinExistence type="predicted"/>
<organism evidence="1 2">
    <name type="scientific">Periplaneta americana</name>
    <name type="common">American cockroach</name>
    <name type="synonym">Blatta americana</name>
    <dbReference type="NCBI Taxonomy" id="6978"/>
    <lineage>
        <taxon>Eukaryota</taxon>
        <taxon>Metazoa</taxon>
        <taxon>Ecdysozoa</taxon>
        <taxon>Arthropoda</taxon>
        <taxon>Hexapoda</taxon>
        <taxon>Insecta</taxon>
        <taxon>Pterygota</taxon>
        <taxon>Neoptera</taxon>
        <taxon>Polyneoptera</taxon>
        <taxon>Dictyoptera</taxon>
        <taxon>Blattodea</taxon>
        <taxon>Blattoidea</taxon>
        <taxon>Blattidae</taxon>
        <taxon>Blattinae</taxon>
        <taxon>Periplaneta</taxon>
    </lineage>
</organism>
<dbReference type="Proteomes" id="UP001148838">
    <property type="component" value="Unassembled WGS sequence"/>
</dbReference>
<name>A0ABQ8TU80_PERAM</name>
<evidence type="ECO:0000313" key="2">
    <source>
        <dbReference type="Proteomes" id="UP001148838"/>
    </source>
</evidence>
<accession>A0ABQ8TU80</accession>
<dbReference type="EMBL" id="JAJSOF020000003">
    <property type="protein sequence ID" value="KAJ4450265.1"/>
    <property type="molecule type" value="Genomic_DNA"/>
</dbReference>
<gene>
    <name evidence="1" type="ORF">ANN_01685</name>
</gene>